<dbReference type="Pfam" id="PF00617">
    <property type="entry name" value="RasGEF"/>
    <property type="match status" value="1"/>
</dbReference>
<dbReference type="EMBL" id="JAEPRB010000011">
    <property type="protein sequence ID" value="KAG2226992.1"/>
    <property type="molecule type" value="Genomic_DNA"/>
</dbReference>
<feature type="domain" description="Ras-GEF" evidence="5">
    <location>
        <begin position="437"/>
        <end position="664"/>
    </location>
</feature>
<feature type="region of interest" description="Disordered" evidence="4">
    <location>
        <begin position="328"/>
        <end position="347"/>
    </location>
</feature>
<dbReference type="Gene3D" id="1.10.840.10">
    <property type="entry name" value="Ras guanine-nucleotide exchange factors catalytic domain"/>
    <property type="match status" value="1"/>
</dbReference>
<dbReference type="SMART" id="SM00147">
    <property type="entry name" value="RasGEF"/>
    <property type="match status" value="1"/>
</dbReference>
<evidence type="ECO:0000259" key="5">
    <source>
        <dbReference type="PROSITE" id="PS50009"/>
    </source>
</evidence>
<name>A0A8H7SF41_9FUNG</name>
<dbReference type="AlphaFoldDB" id="A0A8H7SF41"/>
<reference evidence="6 7" key="1">
    <citation type="submission" date="2020-12" db="EMBL/GenBank/DDBJ databases">
        <title>Metabolic potential, ecology and presence of endohyphal bacteria is reflected in genomic diversity of Mucoromycotina.</title>
        <authorList>
            <person name="Muszewska A."/>
            <person name="Okrasinska A."/>
            <person name="Steczkiewicz K."/>
            <person name="Drgas O."/>
            <person name="Orlowska M."/>
            <person name="Perlinska-Lenart U."/>
            <person name="Aleksandrzak-Piekarczyk T."/>
            <person name="Szatraj K."/>
            <person name="Zielenkiewicz U."/>
            <person name="Pilsyk S."/>
            <person name="Malc E."/>
            <person name="Mieczkowski P."/>
            <person name="Kruszewska J.S."/>
            <person name="Biernat P."/>
            <person name="Pawlowska J."/>
        </authorList>
    </citation>
    <scope>NUCLEOTIDE SEQUENCE [LARGE SCALE GENOMIC DNA]</scope>
    <source>
        <strain evidence="6 7">CBS 142.35</strain>
    </source>
</reference>
<dbReference type="InterPro" id="IPR023578">
    <property type="entry name" value="Ras_GEF_dom_sf"/>
</dbReference>
<dbReference type="GO" id="GO:0007265">
    <property type="term" value="P:Ras protein signal transduction"/>
    <property type="evidence" value="ECO:0007669"/>
    <property type="project" value="TreeGrafter"/>
</dbReference>
<feature type="compositionally biased region" description="Low complexity" evidence="4">
    <location>
        <begin position="725"/>
        <end position="735"/>
    </location>
</feature>
<gene>
    <name evidence="6" type="ORF">INT45_006399</name>
</gene>
<dbReference type="PANTHER" id="PTHR23113">
    <property type="entry name" value="GUANINE NUCLEOTIDE EXCHANGE FACTOR"/>
    <property type="match status" value="1"/>
</dbReference>
<evidence type="ECO:0000313" key="6">
    <source>
        <dbReference type="EMBL" id="KAG2226992.1"/>
    </source>
</evidence>
<accession>A0A8H7SF41</accession>
<dbReference type="InterPro" id="IPR036964">
    <property type="entry name" value="RASGEF_cat_dom_sf"/>
</dbReference>
<evidence type="ECO:0000313" key="7">
    <source>
        <dbReference type="Proteomes" id="UP000646827"/>
    </source>
</evidence>
<feature type="compositionally biased region" description="Low complexity" evidence="4">
    <location>
        <begin position="146"/>
        <end position="161"/>
    </location>
</feature>
<feature type="compositionally biased region" description="Acidic residues" evidence="4">
    <location>
        <begin position="218"/>
        <end position="250"/>
    </location>
</feature>
<feature type="region of interest" description="Disordered" evidence="4">
    <location>
        <begin position="710"/>
        <end position="756"/>
    </location>
</feature>
<feature type="coiled-coil region" evidence="3">
    <location>
        <begin position="358"/>
        <end position="405"/>
    </location>
</feature>
<feature type="compositionally biased region" description="Polar residues" evidence="4">
    <location>
        <begin position="202"/>
        <end position="212"/>
    </location>
</feature>
<dbReference type="GO" id="GO:0005886">
    <property type="term" value="C:plasma membrane"/>
    <property type="evidence" value="ECO:0007669"/>
    <property type="project" value="TreeGrafter"/>
</dbReference>
<feature type="compositionally biased region" description="Polar residues" evidence="4">
    <location>
        <begin position="805"/>
        <end position="815"/>
    </location>
</feature>
<feature type="region of interest" description="Disordered" evidence="4">
    <location>
        <begin position="77"/>
        <end position="305"/>
    </location>
</feature>
<dbReference type="PANTHER" id="PTHR23113:SF368">
    <property type="entry name" value="CELL DIVISION CONTROL PROTEIN 25"/>
    <property type="match status" value="1"/>
</dbReference>
<dbReference type="SUPFAM" id="SSF48366">
    <property type="entry name" value="Ras GEF"/>
    <property type="match status" value="1"/>
</dbReference>
<evidence type="ECO:0000256" key="1">
    <source>
        <dbReference type="ARBA" id="ARBA00022658"/>
    </source>
</evidence>
<comment type="caution">
    <text evidence="6">The sequence shown here is derived from an EMBL/GenBank/DDBJ whole genome shotgun (WGS) entry which is preliminary data.</text>
</comment>
<dbReference type="InterPro" id="IPR008937">
    <property type="entry name" value="Ras-like_GEF"/>
</dbReference>
<dbReference type="Proteomes" id="UP000646827">
    <property type="component" value="Unassembled WGS sequence"/>
</dbReference>
<organism evidence="6 7">
    <name type="scientific">Circinella minor</name>
    <dbReference type="NCBI Taxonomy" id="1195481"/>
    <lineage>
        <taxon>Eukaryota</taxon>
        <taxon>Fungi</taxon>
        <taxon>Fungi incertae sedis</taxon>
        <taxon>Mucoromycota</taxon>
        <taxon>Mucoromycotina</taxon>
        <taxon>Mucoromycetes</taxon>
        <taxon>Mucorales</taxon>
        <taxon>Lichtheimiaceae</taxon>
        <taxon>Circinella</taxon>
    </lineage>
</organism>
<feature type="compositionally biased region" description="Polar residues" evidence="4">
    <location>
        <begin position="846"/>
        <end position="859"/>
    </location>
</feature>
<sequence>MENPHRIYTEASQLLDDGHIKDAYTRFLSAVELSTQQLHGVKFVHHTVVSKPVQYEIFLSIIRSSLSHLEDIAVQRSPVPRQQPSIPQQQQQQHHQHQHQEEDRSSSNSSQVKTPPPLPPKPARMHNSNKPAVPPKPSRVPTALPQQQQHQQQEQQQQQQTQHEELHHHHHHHHQQQQPQSYVEPQSVATSTTAFVKRNNRGRGNSVSFAEQTSDHEISDDDDDDDDEEEESAGLADDDDDDDDDDEVVDFDNNHDETRAAMMQRSDSIPPPRPHTMTDSFPHLPMVDTRPRSLTTSHHHQHQRSNISPIDVLGESIVDARILVPAQTNTGDSLAPPTATQTTDYVPNIPVPPLLTTHRRLQNQLDELEASLNEYKSRKRSLQFANELSTDNKLLENELNDSILQHTTAVAETRETLNRVRTLYMSAATVPNVMQFPPHLVAYQLTMIEFAIFRDIPPDALLSHAPRSPHPKIVASTDFFNYITRAIEHSILLPQEASRRAELINRWIKVATKCLSLSNYQTLKAIVSALGTPPVQRLRRTWDCIPKKRMGRLDLLNALMSESENYGRYREHMGLETKRRWTKPVVPFLGVFIHDMTYLLAAVKGQAQGDSRVQDVVNLIHSFQRAPAYPQRPPSSYVKASRKHSFGPSVLTNALHRTASSKNRMSNSSALFGVDVDGDQGIEVEQQLITQYLLMRPWVSEKIIDELSILREPPKQRSTTSPAYGRSNNGNSSNGNNGGGGGGNSNGSMSSSSINTSSILSNASSLVRLSSSYSTNTNSMTSWEEQDDNSKRSTSFWPFRKSSEMTRPTTLQSDVYGQRDSWSDEQDDHPSSPPSTSSITPPKSGESISSRTVSTTSKILTGHVRSFSLPSAKPSNLSDTPADPRKRT</sequence>
<dbReference type="GO" id="GO:0005085">
    <property type="term" value="F:guanyl-nucleotide exchange factor activity"/>
    <property type="evidence" value="ECO:0007669"/>
    <property type="project" value="UniProtKB-KW"/>
</dbReference>
<feature type="compositionally biased region" description="Low complexity" evidence="4">
    <location>
        <begin position="77"/>
        <end position="93"/>
    </location>
</feature>
<proteinExistence type="predicted"/>
<evidence type="ECO:0000256" key="2">
    <source>
        <dbReference type="PROSITE-ProRule" id="PRU00168"/>
    </source>
</evidence>
<dbReference type="OrthoDB" id="546434at2759"/>
<keyword evidence="1 2" id="KW-0344">Guanine-nucleotide releasing factor</keyword>
<evidence type="ECO:0000256" key="4">
    <source>
        <dbReference type="SAM" id="MobiDB-lite"/>
    </source>
</evidence>
<feature type="compositionally biased region" description="Polar residues" evidence="4">
    <location>
        <begin position="181"/>
        <end position="194"/>
    </location>
</feature>
<feature type="region of interest" description="Disordered" evidence="4">
    <location>
        <begin position="774"/>
        <end position="888"/>
    </location>
</feature>
<dbReference type="PROSITE" id="PS50009">
    <property type="entry name" value="RASGEF_CAT"/>
    <property type="match status" value="1"/>
</dbReference>
<keyword evidence="3" id="KW-0175">Coiled coil</keyword>
<dbReference type="InterPro" id="IPR001895">
    <property type="entry name" value="RASGEF_cat_dom"/>
</dbReference>
<feature type="compositionally biased region" description="Polar residues" evidence="4">
    <location>
        <begin position="328"/>
        <end position="345"/>
    </location>
</feature>
<protein>
    <recommendedName>
        <fullName evidence="5">Ras-GEF domain-containing protein</fullName>
    </recommendedName>
</protein>
<keyword evidence="7" id="KW-1185">Reference proteome</keyword>
<feature type="compositionally biased region" description="Gly residues" evidence="4">
    <location>
        <begin position="736"/>
        <end position="745"/>
    </location>
</feature>
<evidence type="ECO:0000256" key="3">
    <source>
        <dbReference type="SAM" id="Coils"/>
    </source>
</evidence>
<feature type="compositionally biased region" description="Low complexity" evidence="4">
    <location>
        <begin position="746"/>
        <end position="756"/>
    </location>
</feature>